<comment type="caution">
    <text evidence="3">The sequence shown here is derived from an EMBL/GenBank/DDBJ whole genome shotgun (WGS) entry which is preliminary data.</text>
</comment>
<feature type="compositionally biased region" description="Basic residues" evidence="1">
    <location>
        <begin position="137"/>
        <end position="148"/>
    </location>
</feature>
<feature type="domain" description="Bacterial bifunctional deaminase-reductase C-terminal" evidence="2">
    <location>
        <begin position="2"/>
        <end position="131"/>
    </location>
</feature>
<dbReference type="Gene3D" id="3.40.430.10">
    <property type="entry name" value="Dihydrofolate Reductase, subunit A"/>
    <property type="match status" value="1"/>
</dbReference>
<keyword evidence="4" id="KW-1185">Reference proteome</keyword>
<dbReference type="STRING" id="1210090.GCA_001613185_04208"/>
<evidence type="ECO:0000259" key="2">
    <source>
        <dbReference type="Pfam" id="PF01872"/>
    </source>
</evidence>
<feature type="region of interest" description="Disordered" evidence="1">
    <location>
        <begin position="137"/>
        <end position="171"/>
    </location>
</feature>
<dbReference type="InterPro" id="IPR002734">
    <property type="entry name" value="RibDG_C"/>
</dbReference>
<protein>
    <submittedName>
        <fullName evidence="3">Dihydrofolate reductase</fullName>
    </submittedName>
</protein>
<dbReference type="Proteomes" id="UP000252586">
    <property type="component" value="Unassembled WGS sequence"/>
</dbReference>
<dbReference type="SUPFAM" id="SSF53597">
    <property type="entry name" value="Dihydrofolate reductase-like"/>
    <property type="match status" value="1"/>
</dbReference>
<dbReference type="RefSeq" id="WP_232331800.1">
    <property type="nucleotide sequence ID" value="NZ_QNRE01000001.1"/>
</dbReference>
<evidence type="ECO:0000313" key="3">
    <source>
        <dbReference type="EMBL" id="RBO96069.1"/>
    </source>
</evidence>
<gene>
    <name evidence="3" type="ORF">DFR74_10180</name>
</gene>
<evidence type="ECO:0000256" key="1">
    <source>
        <dbReference type="SAM" id="MobiDB-lite"/>
    </source>
</evidence>
<name>A0A366E2P9_9NOCA</name>
<dbReference type="GO" id="GO:0009231">
    <property type="term" value="P:riboflavin biosynthetic process"/>
    <property type="evidence" value="ECO:0007669"/>
    <property type="project" value="InterPro"/>
</dbReference>
<sequence length="171" mass="18727">MDFIASLDGYGAAEGWPAYWGLEGPEHLAWLKEDSQQEIVHRMGANTCRLMAQFAGQSDAPESVALDAARKIVFSATLTTPLTWANGELVRSDPIAFVPDLEEQESRPLGTLGSISLSRSLIAAGLVDRFRGGRVPRDHRRLRPRAHLRRSDPTARVRPRCSTAPRAPATG</sequence>
<dbReference type="AlphaFoldDB" id="A0A366E2P9"/>
<dbReference type="InterPro" id="IPR024072">
    <property type="entry name" value="DHFR-like_dom_sf"/>
</dbReference>
<organism evidence="3 4">
    <name type="scientific">Nocardia puris</name>
    <dbReference type="NCBI Taxonomy" id="208602"/>
    <lineage>
        <taxon>Bacteria</taxon>
        <taxon>Bacillati</taxon>
        <taxon>Actinomycetota</taxon>
        <taxon>Actinomycetes</taxon>
        <taxon>Mycobacteriales</taxon>
        <taxon>Nocardiaceae</taxon>
        <taxon>Nocardia</taxon>
    </lineage>
</organism>
<dbReference type="EMBL" id="QNRE01000001">
    <property type="protein sequence ID" value="RBO96069.1"/>
    <property type="molecule type" value="Genomic_DNA"/>
</dbReference>
<reference evidence="3 4" key="1">
    <citation type="submission" date="2018-06" db="EMBL/GenBank/DDBJ databases">
        <title>Genomic Encyclopedia of Type Strains, Phase IV (KMG-IV): sequencing the most valuable type-strain genomes for metagenomic binning, comparative biology and taxonomic classification.</title>
        <authorList>
            <person name="Goeker M."/>
        </authorList>
    </citation>
    <scope>NUCLEOTIDE SEQUENCE [LARGE SCALE GENOMIC DNA]</scope>
    <source>
        <strain evidence="3 4">DSM 44599</strain>
    </source>
</reference>
<dbReference type="GO" id="GO:0008703">
    <property type="term" value="F:5-amino-6-(5-phosphoribosylamino)uracil reductase activity"/>
    <property type="evidence" value="ECO:0007669"/>
    <property type="project" value="InterPro"/>
</dbReference>
<evidence type="ECO:0000313" key="4">
    <source>
        <dbReference type="Proteomes" id="UP000252586"/>
    </source>
</evidence>
<accession>A0A366E2P9</accession>
<proteinExistence type="predicted"/>
<dbReference type="Pfam" id="PF01872">
    <property type="entry name" value="RibD_C"/>
    <property type="match status" value="1"/>
</dbReference>